<dbReference type="STRING" id="1283841.A0A084QQP9"/>
<dbReference type="Proteomes" id="UP000028524">
    <property type="component" value="Unassembled WGS sequence"/>
</dbReference>
<accession>A0A084QQP9</accession>
<dbReference type="SUPFAM" id="SSF52317">
    <property type="entry name" value="Class I glutamine amidotransferase-like"/>
    <property type="match status" value="1"/>
</dbReference>
<dbReference type="PANTHER" id="PTHR43130:SF7">
    <property type="entry name" value="DJ-1_PFPI DOMAIN-CONTAINING PROTEIN"/>
    <property type="match status" value="1"/>
</dbReference>
<evidence type="ECO:0000313" key="3">
    <source>
        <dbReference type="Proteomes" id="UP000028524"/>
    </source>
</evidence>
<dbReference type="AlphaFoldDB" id="A0A084QQP9"/>
<dbReference type="OMA" id="SMSYEYL"/>
<evidence type="ECO:0000259" key="1">
    <source>
        <dbReference type="Pfam" id="PF01965"/>
    </source>
</evidence>
<dbReference type="InParanoid" id="A0A084QQP9"/>
<dbReference type="PANTHER" id="PTHR43130">
    <property type="entry name" value="ARAC-FAMILY TRANSCRIPTIONAL REGULATOR"/>
    <property type="match status" value="1"/>
</dbReference>
<evidence type="ECO:0000313" key="2">
    <source>
        <dbReference type="EMBL" id="KFA66284.1"/>
    </source>
</evidence>
<name>A0A084QQP9_STAC4</name>
<reference evidence="2 3" key="1">
    <citation type="journal article" date="2014" name="BMC Genomics">
        <title>Comparative genome sequencing reveals chemotype-specific gene clusters in the toxigenic black mold Stachybotrys.</title>
        <authorList>
            <person name="Semeiks J."/>
            <person name="Borek D."/>
            <person name="Otwinowski Z."/>
            <person name="Grishin N.V."/>
        </authorList>
    </citation>
    <scope>NUCLEOTIDE SEQUENCE [LARGE SCALE GENOMIC DNA]</scope>
    <source>
        <strain evidence="2 3">IBT 40285</strain>
    </source>
</reference>
<dbReference type="InterPro" id="IPR002818">
    <property type="entry name" value="DJ-1/PfpI"/>
</dbReference>
<keyword evidence="3" id="KW-1185">Reference proteome</keyword>
<gene>
    <name evidence="2" type="ORF">S40285_01901</name>
</gene>
<dbReference type="HOGENOM" id="CLU_000445_44_8_1"/>
<dbReference type="OrthoDB" id="543156at2759"/>
<feature type="domain" description="DJ-1/PfpI" evidence="1">
    <location>
        <begin position="163"/>
        <end position="260"/>
    </location>
</feature>
<proteinExistence type="predicted"/>
<sequence length="306" mass="32860">TSYGGVVDALIRVVSDVRTSEANQTTGGRLRYVCQFPEDEPIMASSLLVSGREEWQAKHFGLKDTRALVEVETNPIDSTTTIMSKHVRIGVFVPNMVQALDCVTVDILGSMSKEYVGAVGIMPPHIIAMAPTTTISYITQPSTGDHVPLSSGLLIKTSNFYTDEEVAPGNLDIVVVPGPDPAAKIDEAGLQWLKAHFDTGKVDILSVCTGLYVCAAAGIADGRLASGPRDFQEDLRARYPKIKLVGGKQRWVQDGNFWSSGDGVLGGVTNGNDLMAAYARSGKYWPQELAELILALVDVGDRSASF</sequence>
<dbReference type="Pfam" id="PF01965">
    <property type="entry name" value="DJ-1_PfpI"/>
    <property type="match status" value="1"/>
</dbReference>
<dbReference type="Gene3D" id="3.40.50.880">
    <property type="match status" value="1"/>
</dbReference>
<feature type="non-terminal residue" evidence="2">
    <location>
        <position position="1"/>
    </location>
</feature>
<dbReference type="InterPro" id="IPR029062">
    <property type="entry name" value="Class_I_gatase-like"/>
</dbReference>
<protein>
    <recommendedName>
        <fullName evidence="1">DJ-1/PfpI domain-containing protein</fullName>
    </recommendedName>
</protein>
<organism evidence="2 3">
    <name type="scientific">Stachybotrys chlorohalonatus (strain IBT 40285)</name>
    <dbReference type="NCBI Taxonomy" id="1283841"/>
    <lineage>
        <taxon>Eukaryota</taxon>
        <taxon>Fungi</taxon>
        <taxon>Dikarya</taxon>
        <taxon>Ascomycota</taxon>
        <taxon>Pezizomycotina</taxon>
        <taxon>Sordariomycetes</taxon>
        <taxon>Hypocreomycetidae</taxon>
        <taxon>Hypocreales</taxon>
        <taxon>Stachybotryaceae</taxon>
        <taxon>Stachybotrys</taxon>
    </lineage>
</organism>
<dbReference type="InterPro" id="IPR052158">
    <property type="entry name" value="INH-QAR"/>
</dbReference>
<dbReference type="EMBL" id="KL660462">
    <property type="protein sequence ID" value="KFA66284.1"/>
    <property type="molecule type" value="Genomic_DNA"/>
</dbReference>